<dbReference type="RefSeq" id="WP_343784074.1">
    <property type="nucleotide sequence ID" value="NZ_BAAACZ010000024.1"/>
</dbReference>
<comment type="cofactor">
    <cofactor evidence="1">
        <name>Mn(2+)</name>
        <dbReference type="ChEBI" id="CHEBI:29035"/>
    </cofactor>
</comment>
<sequence length="357" mass="40278">MIKNLKKTFSKNKFSIDEKEAYLFVKDANKNDISIKSGLLELVAIKKNLEVKRHTKNLLTVYLKNGKGISFNQMNGPFSSMVGKRLCDRKDIAKDFIEDNAINVTKSKTFSKNEINSAVKFAKSLGYPVVVKPLSLSRGRGITTNISDDKSLIASIEKAFSAYRKDKKTNQILIEEFVNGEDYRFFVIDNKVISVTHRKRANVLGDGKSTILELIKQKNKKRAKNPYLMNYLIPEEEEKLEILQINSHTLNDIPQKNEEVTLRGQSNLSAGGDSIDVTDACHKDYKQIAINALSSIPGMRYGGVDIIANDVTSKPTRNNYVVSEIEFSPAPVSQFPLYGEQRDMAGEILEFYVNNYK</sequence>
<name>A0ABP3K3Q2_9BACI</name>
<evidence type="ECO:0000259" key="7">
    <source>
        <dbReference type="PROSITE" id="PS50975"/>
    </source>
</evidence>
<comment type="cofactor">
    <cofactor evidence="2">
        <name>Mg(2+)</name>
        <dbReference type="ChEBI" id="CHEBI:18420"/>
    </cofactor>
</comment>
<keyword evidence="5 6" id="KW-0067">ATP-binding</keyword>
<dbReference type="PROSITE" id="PS50975">
    <property type="entry name" value="ATP_GRASP"/>
    <property type="match status" value="1"/>
</dbReference>
<dbReference type="SUPFAM" id="SSF56059">
    <property type="entry name" value="Glutathione synthetase ATP-binding domain-like"/>
    <property type="match status" value="1"/>
</dbReference>
<dbReference type="EMBL" id="BAAACZ010000024">
    <property type="protein sequence ID" value="GAA0468318.1"/>
    <property type="molecule type" value="Genomic_DNA"/>
</dbReference>
<evidence type="ECO:0000256" key="5">
    <source>
        <dbReference type="ARBA" id="ARBA00022840"/>
    </source>
</evidence>
<dbReference type="PANTHER" id="PTHR21621:SF0">
    <property type="entry name" value="BETA-CITRYLGLUTAMATE SYNTHASE B-RELATED"/>
    <property type="match status" value="1"/>
</dbReference>
<accession>A0ABP3K3Q2</accession>
<dbReference type="InterPro" id="IPR013815">
    <property type="entry name" value="ATP_grasp_subdomain_1"/>
</dbReference>
<dbReference type="SMART" id="SM01209">
    <property type="entry name" value="GARS_A"/>
    <property type="match status" value="1"/>
</dbReference>
<comment type="caution">
    <text evidence="8">The sequence shown here is derived from an EMBL/GenBank/DDBJ whole genome shotgun (WGS) entry which is preliminary data.</text>
</comment>
<dbReference type="GO" id="GO:0016874">
    <property type="term" value="F:ligase activity"/>
    <property type="evidence" value="ECO:0007669"/>
    <property type="project" value="UniProtKB-KW"/>
</dbReference>
<dbReference type="Gene3D" id="3.30.470.20">
    <property type="entry name" value="ATP-grasp fold, B domain"/>
    <property type="match status" value="2"/>
</dbReference>
<proteinExistence type="predicted"/>
<dbReference type="PANTHER" id="PTHR21621">
    <property type="entry name" value="RIBOSOMAL PROTEIN S6 MODIFICATION PROTEIN"/>
    <property type="match status" value="1"/>
</dbReference>
<evidence type="ECO:0000256" key="2">
    <source>
        <dbReference type="ARBA" id="ARBA00001946"/>
    </source>
</evidence>
<protein>
    <submittedName>
        <fullName evidence="8">Bifunctional glutamate--cysteine ligase GshA/glutathione synthetase GshB</fullName>
    </submittedName>
</protein>
<evidence type="ECO:0000313" key="9">
    <source>
        <dbReference type="Proteomes" id="UP001500740"/>
    </source>
</evidence>
<evidence type="ECO:0000256" key="6">
    <source>
        <dbReference type="PROSITE-ProRule" id="PRU00409"/>
    </source>
</evidence>
<evidence type="ECO:0000256" key="1">
    <source>
        <dbReference type="ARBA" id="ARBA00001936"/>
    </source>
</evidence>
<evidence type="ECO:0000256" key="3">
    <source>
        <dbReference type="ARBA" id="ARBA00022598"/>
    </source>
</evidence>
<reference evidence="9" key="1">
    <citation type="journal article" date="2019" name="Int. J. Syst. Evol. Microbiol.">
        <title>The Global Catalogue of Microorganisms (GCM) 10K type strain sequencing project: providing services to taxonomists for standard genome sequencing and annotation.</title>
        <authorList>
            <consortium name="The Broad Institute Genomics Platform"/>
            <consortium name="The Broad Institute Genome Sequencing Center for Infectious Disease"/>
            <person name="Wu L."/>
            <person name="Ma J."/>
        </authorList>
    </citation>
    <scope>NUCLEOTIDE SEQUENCE [LARGE SCALE GENOMIC DNA]</scope>
    <source>
        <strain evidence="9">JCM 14193</strain>
    </source>
</reference>
<gene>
    <name evidence="8" type="primary">gshAB</name>
    <name evidence="8" type="ORF">GCM10008935_25190</name>
</gene>
<evidence type="ECO:0000256" key="4">
    <source>
        <dbReference type="ARBA" id="ARBA00022741"/>
    </source>
</evidence>
<dbReference type="Pfam" id="PF01071">
    <property type="entry name" value="GARS_A"/>
    <property type="match status" value="1"/>
</dbReference>
<dbReference type="InterPro" id="IPR020561">
    <property type="entry name" value="PRibGlycinamid_synth_ATP-grasp"/>
</dbReference>
<organism evidence="8 9">
    <name type="scientific">Alkalibacillus silvisoli</name>
    <dbReference type="NCBI Taxonomy" id="392823"/>
    <lineage>
        <taxon>Bacteria</taxon>
        <taxon>Bacillati</taxon>
        <taxon>Bacillota</taxon>
        <taxon>Bacilli</taxon>
        <taxon>Bacillales</taxon>
        <taxon>Bacillaceae</taxon>
        <taxon>Alkalibacillus</taxon>
    </lineage>
</organism>
<evidence type="ECO:0000313" key="8">
    <source>
        <dbReference type="EMBL" id="GAA0468318.1"/>
    </source>
</evidence>
<feature type="domain" description="ATP-grasp" evidence="7">
    <location>
        <begin position="94"/>
        <end position="357"/>
    </location>
</feature>
<keyword evidence="8" id="KW-0614">Plasmid</keyword>
<dbReference type="InterPro" id="IPR011761">
    <property type="entry name" value="ATP-grasp"/>
</dbReference>
<keyword evidence="4 6" id="KW-0547">Nucleotide-binding</keyword>
<dbReference type="Gene3D" id="3.30.1490.20">
    <property type="entry name" value="ATP-grasp fold, A domain"/>
    <property type="match status" value="1"/>
</dbReference>
<dbReference type="Proteomes" id="UP001500740">
    <property type="component" value="Unassembled WGS sequence"/>
</dbReference>
<keyword evidence="9" id="KW-1185">Reference proteome</keyword>
<keyword evidence="3 8" id="KW-0436">Ligase</keyword>